<dbReference type="EMBL" id="WMBA01000005">
    <property type="protein sequence ID" value="MTD53338.1"/>
    <property type="molecule type" value="Genomic_DNA"/>
</dbReference>
<dbReference type="Pfam" id="PF00501">
    <property type="entry name" value="AMP-binding"/>
    <property type="match status" value="1"/>
</dbReference>
<dbReference type="InterPro" id="IPR020845">
    <property type="entry name" value="AMP-binding_CS"/>
</dbReference>
<evidence type="ECO:0000313" key="2">
    <source>
        <dbReference type="EMBL" id="MTD53338.1"/>
    </source>
</evidence>
<reference evidence="2 3" key="1">
    <citation type="submission" date="2019-11" db="EMBL/GenBank/DDBJ databases">
        <title>Draft genome of Amycolatopsis RM579.</title>
        <authorList>
            <person name="Duangmal K."/>
            <person name="Mingma R."/>
        </authorList>
    </citation>
    <scope>NUCLEOTIDE SEQUENCE [LARGE SCALE GENOMIC DNA]</scope>
    <source>
        <strain evidence="2 3">RM579</strain>
    </source>
</reference>
<keyword evidence="3" id="KW-1185">Reference proteome</keyword>
<dbReference type="PANTHER" id="PTHR43767:SF1">
    <property type="entry name" value="NONRIBOSOMAL PEPTIDE SYNTHASE PES1 (EUROFUNG)-RELATED"/>
    <property type="match status" value="1"/>
</dbReference>
<organism evidence="2 3">
    <name type="scientific">Amycolatopsis pithecellobii</name>
    <dbReference type="NCBI Taxonomy" id="664692"/>
    <lineage>
        <taxon>Bacteria</taxon>
        <taxon>Bacillati</taxon>
        <taxon>Actinomycetota</taxon>
        <taxon>Actinomycetes</taxon>
        <taxon>Pseudonocardiales</taxon>
        <taxon>Pseudonocardiaceae</taxon>
        <taxon>Amycolatopsis</taxon>
    </lineage>
</organism>
<evidence type="ECO:0000313" key="3">
    <source>
        <dbReference type="Proteomes" id="UP000440096"/>
    </source>
</evidence>
<dbReference type="AlphaFoldDB" id="A0A6N7YN93"/>
<dbReference type="OrthoDB" id="4495845at2"/>
<dbReference type="PROSITE" id="PS00455">
    <property type="entry name" value="AMP_BINDING"/>
    <property type="match status" value="1"/>
</dbReference>
<dbReference type="Gene3D" id="3.40.50.12780">
    <property type="entry name" value="N-terminal domain of ligase-like"/>
    <property type="match status" value="1"/>
</dbReference>
<dbReference type="InterPro" id="IPR042099">
    <property type="entry name" value="ANL_N_sf"/>
</dbReference>
<sequence length="522" mass="57321">MPIIRSFPEKAFYLGEMFERAAERFAEVTVTLDHDLDVAKCGRELTVGSVAGLIAELAARLWAAGIRPAEHVVVHKRHDFGVSLLAMACSRVGAVPVLLSPALKPEIVTALMARLDRPRLLTDPDTLSQPGIRSTSDGSVLLVGAGRSGVPGLAGFAGAPARAAVRLHPGQPALITHTSGTTGLPKLVVHSAETLWWRLVPQVLLARPVRKQDPFAVCMSFSHSRLYSAIGTSLEYGMPLVLMSETSPDRVAETFVHTRPGMVETPPNCLMTWESLVEADGAPLSSVHTYSSTFDAAHPRTVHRVLSASKRSRPVFVQLYGQSETGPISGWVYSRQSILRTDGRCLGYPLPLFTRVRAVGRDGMPADPDHPGYLEVQTRGRALTYLGDEERFASQTDGSWWRLGDLGYLRRHRVHLLDREVDEITNVTSTLELEDKLLGRLEELAEVVIVHGDGGRGVPVLSTRDDSPLDPTRWQTAVSDLPELAEPVQWPLAELPRTSTWKTQRLELAQLLRESPRQEGVR</sequence>
<dbReference type="InterPro" id="IPR000873">
    <property type="entry name" value="AMP-dep_synth/lig_dom"/>
</dbReference>
<feature type="domain" description="AMP-dependent synthetase/ligase" evidence="1">
    <location>
        <begin position="18"/>
        <end position="386"/>
    </location>
</feature>
<accession>A0A6N7YN93</accession>
<proteinExistence type="predicted"/>
<name>A0A6N7YN93_9PSEU</name>
<dbReference type="InterPro" id="IPR050237">
    <property type="entry name" value="ATP-dep_AMP-bd_enzyme"/>
</dbReference>
<dbReference type="PANTHER" id="PTHR43767">
    <property type="entry name" value="LONG-CHAIN-FATTY-ACID--COA LIGASE"/>
    <property type="match status" value="1"/>
</dbReference>
<dbReference type="RefSeq" id="WP_154755589.1">
    <property type="nucleotide sequence ID" value="NZ_WMBA01000005.1"/>
</dbReference>
<dbReference type="SUPFAM" id="SSF56801">
    <property type="entry name" value="Acetyl-CoA synthetase-like"/>
    <property type="match status" value="1"/>
</dbReference>
<evidence type="ECO:0000259" key="1">
    <source>
        <dbReference type="Pfam" id="PF00501"/>
    </source>
</evidence>
<protein>
    <submittedName>
        <fullName evidence="2">AMP-binding protein</fullName>
    </submittedName>
</protein>
<comment type="caution">
    <text evidence="2">The sequence shown here is derived from an EMBL/GenBank/DDBJ whole genome shotgun (WGS) entry which is preliminary data.</text>
</comment>
<dbReference type="Proteomes" id="UP000440096">
    <property type="component" value="Unassembled WGS sequence"/>
</dbReference>
<gene>
    <name evidence="2" type="ORF">GKO32_04990</name>
</gene>